<dbReference type="CDD" id="cd06223">
    <property type="entry name" value="PRTases_typeI"/>
    <property type="match status" value="1"/>
</dbReference>
<reference evidence="2" key="1">
    <citation type="submission" date="2021-06" db="EMBL/GenBank/DDBJ databases">
        <title>50 bacteria genomes isolated from Dapeng, Shenzhen, China.</title>
        <authorList>
            <person name="Zheng W."/>
            <person name="Yu S."/>
            <person name="Huang Y."/>
        </authorList>
    </citation>
    <scope>NUCLEOTIDE SEQUENCE</scope>
    <source>
        <strain evidence="2">DP4N28-2</strain>
    </source>
</reference>
<dbReference type="EMBL" id="JAHVKP010000001">
    <property type="protein sequence ID" value="MBY6217888.1"/>
    <property type="molecule type" value="Genomic_DNA"/>
</dbReference>
<dbReference type="GO" id="GO:0016757">
    <property type="term" value="F:glycosyltransferase activity"/>
    <property type="evidence" value="ECO:0007669"/>
    <property type="project" value="UniProtKB-KW"/>
</dbReference>
<sequence>MQFRNFADLIKLIRESQSIIPRDIDGVVAIPRSGLVPATLIALFENKMLTDVEGFLNNRLIAPGSRRTSEKWEMDPRQWRKVLIVDDSVSSGATLASVKAALKKARPEVEAVSLAVFGAKTHGSQADIVLEKVSVPRMFEWNVMHHPLLNRCCVDIDGVLCQDPLDAENDDGERYEHFLLNAKPLCLPTKRVGALVTSRLAKYRGLTEAWLSQHNVEYDELIMLEGYTANERRALKLHAQHKAQYYKALPNSVLFIESDAKQSLEIQNLSGKPVLHFPDMTIYSGTASQRIVRGSKYKLRRFASALKRRLSVGATEA</sequence>
<keyword evidence="2" id="KW-0328">Glycosyltransferase</keyword>
<dbReference type="Pfam" id="PF00156">
    <property type="entry name" value="Pribosyltran"/>
    <property type="match status" value="1"/>
</dbReference>
<dbReference type="AlphaFoldDB" id="A0A9Q3S0J0"/>
<dbReference type="InterPro" id="IPR000836">
    <property type="entry name" value="PRTase_dom"/>
</dbReference>
<dbReference type="RefSeq" id="WP_222404880.1">
    <property type="nucleotide sequence ID" value="NZ_JAHVKP010000001.1"/>
</dbReference>
<name>A0A9Q3S0J0_9SPHN</name>
<dbReference type="SUPFAM" id="SSF53271">
    <property type="entry name" value="PRTase-like"/>
    <property type="match status" value="1"/>
</dbReference>
<evidence type="ECO:0000313" key="2">
    <source>
        <dbReference type="EMBL" id="MBY6217888.1"/>
    </source>
</evidence>
<evidence type="ECO:0000259" key="1">
    <source>
        <dbReference type="Pfam" id="PF00156"/>
    </source>
</evidence>
<dbReference type="Gene3D" id="3.40.50.2020">
    <property type="match status" value="1"/>
</dbReference>
<feature type="domain" description="Phosphoribosyltransferase" evidence="1">
    <location>
        <begin position="80"/>
        <end position="128"/>
    </location>
</feature>
<dbReference type="InterPro" id="IPR029057">
    <property type="entry name" value="PRTase-like"/>
</dbReference>
<gene>
    <name evidence="2" type="ORF">KUV31_05980</name>
</gene>
<accession>A0A9Q3S0J0</accession>
<dbReference type="Proteomes" id="UP000824927">
    <property type="component" value="Unassembled WGS sequence"/>
</dbReference>
<organism evidence="2 3">
    <name type="scientific">Qipengyuania aquimaris</name>
    <dbReference type="NCBI Taxonomy" id="255984"/>
    <lineage>
        <taxon>Bacteria</taxon>
        <taxon>Pseudomonadati</taxon>
        <taxon>Pseudomonadota</taxon>
        <taxon>Alphaproteobacteria</taxon>
        <taxon>Sphingomonadales</taxon>
        <taxon>Erythrobacteraceae</taxon>
        <taxon>Qipengyuania</taxon>
    </lineage>
</organism>
<evidence type="ECO:0000313" key="3">
    <source>
        <dbReference type="Proteomes" id="UP000824927"/>
    </source>
</evidence>
<comment type="caution">
    <text evidence="2">The sequence shown here is derived from an EMBL/GenBank/DDBJ whole genome shotgun (WGS) entry which is preliminary data.</text>
</comment>
<keyword evidence="2" id="KW-0808">Transferase</keyword>
<protein>
    <submittedName>
        <fullName evidence="2">Phosphoribosyltransferase</fullName>
    </submittedName>
</protein>
<proteinExistence type="predicted"/>